<comment type="similarity">
    <text evidence="2">Belongs to the galactose-3-O-sulfotransferase family.</text>
</comment>
<keyword evidence="6" id="KW-1133">Transmembrane helix</keyword>
<reference evidence="10" key="1">
    <citation type="submission" date="2019-08" db="EMBL/GenBank/DDBJ databases">
        <title>The improved chromosome-level genome for the pearl oyster Pinctada fucata martensii using PacBio sequencing and Hi-C.</title>
        <authorList>
            <person name="Zheng Z."/>
        </authorList>
    </citation>
    <scope>NUCLEOTIDE SEQUENCE</scope>
    <source>
        <strain evidence="10">ZZ-2019</strain>
        <tissue evidence="10">Adductor muscle</tissue>
    </source>
</reference>
<keyword evidence="3" id="KW-0808">Transferase</keyword>
<evidence type="ECO:0000313" key="11">
    <source>
        <dbReference type="Proteomes" id="UP001186944"/>
    </source>
</evidence>
<evidence type="ECO:0000256" key="6">
    <source>
        <dbReference type="ARBA" id="ARBA00022989"/>
    </source>
</evidence>
<gene>
    <name evidence="10" type="ORF">FSP39_018450</name>
</gene>
<dbReference type="AlphaFoldDB" id="A0AA88YLM6"/>
<dbReference type="PANTHER" id="PTHR14647">
    <property type="entry name" value="GALACTOSE-3-O-SULFOTRANSFERASE"/>
    <property type="match status" value="1"/>
</dbReference>
<keyword evidence="7" id="KW-0333">Golgi apparatus</keyword>
<evidence type="ECO:0000256" key="5">
    <source>
        <dbReference type="ARBA" id="ARBA00022968"/>
    </source>
</evidence>
<evidence type="ECO:0000256" key="4">
    <source>
        <dbReference type="ARBA" id="ARBA00022692"/>
    </source>
</evidence>
<dbReference type="GO" id="GO:0009247">
    <property type="term" value="P:glycolipid biosynthetic process"/>
    <property type="evidence" value="ECO:0007669"/>
    <property type="project" value="InterPro"/>
</dbReference>
<comment type="subcellular location">
    <subcellularLocation>
        <location evidence="1">Golgi apparatus membrane</location>
        <topology evidence="1">Single-pass type II membrane protein</topology>
    </subcellularLocation>
</comment>
<dbReference type="SUPFAM" id="SSF52540">
    <property type="entry name" value="P-loop containing nucleoside triphosphate hydrolases"/>
    <property type="match status" value="1"/>
</dbReference>
<name>A0AA88YLM6_PINIB</name>
<evidence type="ECO:0000256" key="1">
    <source>
        <dbReference type="ARBA" id="ARBA00004323"/>
    </source>
</evidence>
<comment type="caution">
    <text evidence="10">The sequence shown here is derived from an EMBL/GenBank/DDBJ whole genome shotgun (WGS) entry which is preliminary data.</text>
</comment>
<sequence length="332" mass="39093">MGLNVVEEENCKEHINIAFVKVHKAGSTTLQNILQRFGHRRNLSFVLSNMSDTSKPAGMRHYLGYEGTIDFKSLLPLPKGRDHFNILSNHVVFNHSVFSHVMPSSTSYIGIVREPLSQLRSTMAYYGYGNNWKLENNETVLTHYLNSPEKYKVTYLFSRMSYDFGLPQRDVRNMTSIRSFIQDLDKVFKFVLILEYFDESLVLLKRLLCWTLRDIIYILVNKSNRKIPYAMDDFTKHKNIAVADYEIYSHFYEKFWQLVSKELNNGFAQEVGYFKNLLQRVLIFCDSGTQVLRIPNSEWSNEFSITREDCRLMTLHEVYFIQMLTKKQYLIN</sequence>
<dbReference type="PANTHER" id="PTHR14647:SF87">
    <property type="entry name" value="PUTATIVE-RELATED"/>
    <property type="match status" value="1"/>
</dbReference>
<keyword evidence="9" id="KW-0325">Glycoprotein</keyword>
<dbReference type="Gene3D" id="3.40.50.300">
    <property type="entry name" value="P-loop containing nucleotide triphosphate hydrolases"/>
    <property type="match status" value="1"/>
</dbReference>
<evidence type="ECO:0000256" key="8">
    <source>
        <dbReference type="ARBA" id="ARBA00023136"/>
    </source>
</evidence>
<proteinExistence type="inferred from homology"/>
<dbReference type="Proteomes" id="UP001186944">
    <property type="component" value="Unassembled WGS sequence"/>
</dbReference>
<accession>A0AA88YLM6</accession>
<dbReference type="InterPro" id="IPR027417">
    <property type="entry name" value="P-loop_NTPase"/>
</dbReference>
<keyword evidence="4" id="KW-0812">Transmembrane</keyword>
<organism evidence="10 11">
    <name type="scientific">Pinctada imbricata</name>
    <name type="common">Atlantic pearl-oyster</name>
    <name type="synonym">Pinctada martensii</name>
    <dbReference type="NCBI Taxonomy" id="66713"/>
    <lineage>
        <taxon>Eukaryota</taxon>
        <taxon>Metazoa</taxon>
        <taxon>Spiralia</taxon>
        <taxon>Lophotrochozoa</taxon>
        <taxon>Mollusca</taxon>
        <taxon>Bivalvia</taxon>
        <taxon>Autobranchia</taxon>
        <taxon>Pteriomorphia</taxon>
        <taxon>Pterioida</taxon>
        <taxon>Pterioidea</taxon>
        <taxon>Pteriidae</taxon>
        <taxon>Pinctada</taxon>
    </lineage>
</organism>
<evidence type="ECO:0000256" key="7">
    <source>
        <dbReference type="ARBA" id="ARBA00023034"/>
    </source>
</evidence>
<evidence type="ECO:0000256" key="3">
    <source>
        <dbReference type="ARBA" id="ARBA00022679"/>
    </source>
</evidence>
<dbReference type="InterPro" id="IPR009729">
    <property type="entry name" value="Gal-3-0_sulfotransfrase"/>
</dbReference>
<dbReference type="EMBL" id="VSWD01000005">
    <property type="protein sequence ID" value="KAK3103317.1"/>
    <property type="molecule type" value="Genomic_DNA"/>
</dbReference>
<dbReference type="GO" id="GO:0001733">
    <property type="term" value="F:galactosylceramide sulfotransferase activity"/>
    <property type="evidence" value="ECO:0007669"/>
    <property type="project" value="InterPro"/>
</dbReference>
<dbReference type="GO" id="GO:0000139">
    <property type="term" value="C:Golgi membrane"/>
    <property type="evidence" value="ECO:0007669"/>
    <property type="project" value="UniProtKB-SubCell"/>
</dbReference>
<evidence type="ECO:0000313" key="10">
    <source>
        <dbReference type="EMBL" id="KAK3103317.1"/>
    </source>
</evidence>
<keyword evidence="8" id="KW-0472">Membrane</keyword>
<evidence type="ECO:0000256" key="2">
    <source>
        <dbReference type="ARBA" id="ARBA00008124"/>
    </source>
</evidence>
<protein>
    <submittedName>
        <fullName evidence="10">Uncharacterized protein</fullName>
    </submittedName>
</protein>
<keyword evidence="11" id="KW-1185">Reference proteome</keyword>
<keyword evidence="5" id="KW-0735">Signal-anchor</keyword>
<dbReference type="Pfam" id="PF06990">
    <property type="entry name" value="Gal-3-0_sulfotr"/>
    <property type="match status" value="1"/>
</dbReference>
<evidence type="ECO:0000256" key="9">
    <source>
        <dbReference type="ARBA" id="ARBA00023180"/>
    </source>
</evidence>